<evidence type="ECO:0000313" key="1">
    <source>
        <dbReference type="EMBL" id="DAD90426.1"/>
    </source>
</evidence>
<proteinExistence type="predicted"/>
<accession>A0A8S5N823</accession>
<reference evidence="1" key="1">
    <citation type="journal article" date="2021" name="Proc. Natl. Acad. Sci. U.S.A.">
        <title>A Catalog of Tens of Thousands of Viruses from Human Metagenomes Reveals Hidden Associations with Chronic Diseases.</title>
        <authorList>
            <person name="Tisza M.J."/>
            <person name="Buck C.B."/>
        </authorList>
    </citation>
    <scope>NUCLEOTIDE SEQUENCE</scope>
    <source>
        <strain evidence="1">Ctjel6</strain>
    </source>
</reference>
<name>A0A8S5N823_9CAUD</name>
<organism evidence="1">
    <name type="scientific">Siphoviridae sp. ctjel6</name>
    <dbReference type="NCBI Taxonomy" id="2826440"/>
    <lineage>
        <taxon>Viruses</taxon>
        <taxon>Duplodnaviria</taxon>
        <taxon>Heunggongvirae</taxon>
        <taxon>Uroviricota</taxon>
        <taxon>Caudoviricetes</taxon>
    </lineage>
</organism>
<protein>
    <submittedName>
        <fullName evidence="1">Transcription regulator-like protein</fullName>
    </submittedName>
</protein>
<sequence>MRDNRGIFPRTFTSDLHESTAWLAAETGISEKAARDWLKRELHREKGLYDPSDLIELRDYIRRVS</sequence>
<dbReference type="EMBL" id="BK015086">
    <property type="protein sequence ID" value="DAD90426.1"/>
    <property type="molecule type" value="Genomic_DNA"/>
</dbReference>